<evidence type="ECO:0000256" key="1">
    <source>
        <dbReference type="ARBA" id="ARBA00007277"/>
    </source>
</evidence>
<dbReference type="Proteomes" id="UP001597053">
    <property type="component" value="Unassembled WGS sequence"/>
</dbReference>
<feature type="region of interest" description="Disordered" evidence="7">
    <location>
        <begin position="1"/>
        <end position="47"/>
    </location>
</feature>
<comment type="catalytic activity">
    <reaction evidence="6">
        <text>a sn-glycero-3-phosphodiester + H2O = an alcohol + sn-glycerol 3-phosphate + H(+)</text>
        <dbReference type="Rhea" id="RHEA:12969"/>
        <dbReference type="ChEBI" id="CHEBI:15377"/>
        <dbReference type="ChEBI" id="CHEBI:15378"/>
        <dbReference type="ChEBI" id="CHEBI:30879"/>
        <dbReference type="ChEBI" id="CHEBI:57597"/>
        <dbReference type="ChEBI" id="CHEBI:83408"/>
        <dbReference type="EC" id="3.1.4.46"/>
    </reaction>
</comment>
<dbReference type="PANTHER" id="PTHR43620:SF7">
    <property type="entry name" value="GLYCEROPHOSPHODIESTER PHOSPHODIESTERASE GDPD5-RELATED"/>
    <property type="match status" value="1"/>
</dbReference>
<accession>A0ABW2ZZ48</accession>
<comment type="similarity">
    <text evidence="1">Belongs to the glycerophosphoryl diester phosphodiesterase family.</text>
</comment>
<organism evidence="9 10">
    <name type="scientific">Micromonospora azadirachtae</name>
    <dbReference type="NCBI Taxonomy" id="1970735"/>
    <lineage>
        <taxon>Bacteria</taxon>
        <taxon>Bacillati</taxon>
        <taxon>Actinomycetota</taxon>
        <taxon>Actinomycetes</taxon>
        <taxon>Micromonosporales</taxon>
        <taxon>Micromonosporaceae</taxon>
        <taxon>Micromonospora</taxon>
    </lineage>
</organism>
<keyword evidence="3" id="KW-0732">Signal</keyword>
<dbReference type="Gene3D" id="3.20.20.190">
    <property type="entry name" value="Phosphatidylinositol (PI) phosphodiesterase"/>
    <property type="match status" value="1"/>
</dbReference>
<protein>
    <recommendedName>
        <fullName evidence="2">glycerophosphodiester phosphodiesterase</fullName>
        <ecNumber evidence="2">3.1.4.46</ecNumber>
    </recommendedName>
</protein>
<proteinExistence type="inferred from homology"/>
<evidence type="ECO:0000256" key="4">
    <source>
        <dbReference type="ARBA" id="ARBA00022798"/>
    </source>
</evidence>
<dbReference type="EC" id="3.1.4.46" evidence="2"/>
<evidence type="ECO:0000256" key="2">
    <source>
        <dbReference type="ARBA" id="ARBA00012247"/>
    </source>
</evidence>
<evidence type="ECO:0000256" key="7">
    <source>
        <dbReference type="SAM" id="MobiDB-lite"/>
    </source>
</evidence>
<dbReference type="PANTHER" id="PTHR43620">
    <property type="entry name" value="GLYCEROPHOSPHORYL DIESTER PHOSPHODIESTERASE"/>
    <property type="match status" value="1"/>
</dbReference>
<feature type="domain" description="GP-PDE" evidence="8">
    <location>
        <begin position="50"/>
        <end position="375"/>
    </location>
</feature>
<dbReference type="PROSITE" id="PS51704">
    <property type="entry name" value="GP_PDE"/>
    <property type="match status" value="1"/>
</dbReference>
<gene>
    <name evidence="9" type="ORF">ACFQZ8_08290</name>
</gene>
<dbReference type="EMBL" id="JBHTHM010000262">
    <property type="protein sequence ID" value="MFD0783911.1"/>
    <property type="molecule type" value="Genomic_DNA"/>
</dbReference>
<reference evidence="10" key="1">
    <citation type="journal article" date="2019" name="Int. J. Syst. Evol. Microbiol.">
        <title>The Global Catalogue of Microorganisms (GCM) 10K type strain sequencing project: providing services to taxonomists for standard genome sequencing and annotation.</title>
        <authorList>
            <consortium name="The Broad Institute Genomics Platform"/>
            <consortium name="The Broad Institute Genome Sequencing Center for Infectious Disease"/>
            <person name="Wu L."/>
            <person name="Ma J."/>
        </authorList>
    </citation>
    <scope>NUCLEOTIDE SEQUENCE [LARGE SCALE GENOMIC DNA]</scope>
    <source>
        <strain evidence="10">JCM 32148</strain>
    </source>
</reference>
<evidence type="ECO:0000313" key="9">
    <source>
        <dbReference type="EMBL" id="MFD0783911.1"/>
    </source>
</evidence>
<dbReference type="InterPro" id="IPR030395">
    <property type="entry name" value="GP_PDE_dom"/>
</dbReference>
<keyword evidence="5" id="KW-0378">Hydrolase</keyword>
<keyword evidence="10" id="KW-1185">Reference proteome</keyword>
<dbReference type="SUPFAM" id="SSF51695">
    <property type="entry name" value="PLC-like phosphodiesterases"/>
    <property type="match status" value="1"/>
</dbReference>
<evidence type="ECO:0000256" key="6">
    <source>
        <dbReference type="ARBA" id="ARBA00047512"/>
    </source>
</evidence>
<dbReference type="CDD" id="cd08602">
    <property type="entry name" value="GDPD_ScGlpQ1_like"/>
    <property type="match status" value="1"/>
</dbReference>
<evidence type="ECO:0000256" key="3">
    <source>
        <dbReference type="ARBA" id="ARBA00022729"/>
    </source>
</evidence>
<feature type="compositionally biased region" description="Low complexity" evidence="7">
    <location>
        <begin position="22"/>
        <end position="41"/>
    </location>
</feature>
<evidence type="ECO:0000313" key="10">
    <source>
        <dbReference type="Proteomes" id="UP001597053"/>
    </source>
</evidence>
<evidence type="ECO:0000256" key="5">
    <source>
        <dbReference type="ARBA" id="ARBA00022801"/>
    </source>
</evidence>
<sequence length="379" mass="41400">MRRTSPTLGATGAPLTEAVAEPTVTGPIVTGPTGAEATGEGTSDRASDRPIVIAHRGASGYRPEHTLESYRLAIRMGADFIEPDLVATRDGVLVARHENEISGTTDVATHRKFADRRTTKTIDGVSVTGWFTEDFTLAELRTLRTKERLPQVRGTNTTYDGRFEVPTLQEIIDLARSEGRARGRTIGIYPETKHPSYFASIGLPLEKPLVQVLQDNGLTRKSSPVVIQSFETANLRELSRLIDVRLVQLLDTTGRPYDFTVSGDARTYPDLASPAGLNWIARYADGIGPNKDLVVPRDAAGNLLAPTEVVRDAHREGLVVHAWTFRAENRFLPVDFRTGADPNAHGDIISEYELFFRLGLDGVFADQPDTAVATRAGLT</sequence>
<evidence type="ECO:0000259" key="8">
    <source>
        <dbReference type="PROSITE" id="PS51704"/>
    </source>
</evidence>
<name>A0ABW2ZZ48_9ACTN</name>
<keyword evidence="4" id="KW-0319">Glycerol metabolism</keyword>
<dbReference type="InterPro" id="IPR017946">
    <property type="entry name" value="PLC-like_Pdiesterase_TIM-brl"/>
</dbReference>
<dbReference type="Pfam" id="PF03009">
    <property type="entry name" value="GDPD"/>
    <property type="match status" value="1"/>
</dbReference>
<comment type="caution">
    <text evidence="9">The sequence shown here is derived from an EMBL/GenBank/DDBJ whole genome shotgun (WGS) entry which is preliminary data.</text>
</comment>